<evidence type="ECO:0000256" key="1">
    <source>
        <dbReference type="ARBA" id="ARBA00004781"/>
    </source>
</evidence>
<organism evidence="8 9">
    <name type="scientific">Nonlabens agnitus</name>
    <dbReference type="NCBI Taxonomy" id="870484"/>
    <lineage>
        <taxon>Bacteria</taxon>
        <taxon>Pseudomonadati</taxon>
        <taxon>Bacteroidota</taxon>
        <taxon>Flavobacteriia</taxon>
        <taxon>Flavobacteriales</taxon>
        <taxon>Flavobacteriaceae</taxon>
        <taxon>Nonlabens</taxon>
    </lineage>
</organism>
<dbReference type="NCBIfam" id="TIGR01214">
    <property type="entry name" value="rmlD"/>
    <property type="match status" value="1"/>
</dbReference>
<dbReference type="InterPro" id="IPR005913">
    <property type="entry name" value="dTDP_dehydrorham_reduct"/>
</dbReference>
<evidence type="ECO:0000256" key="6">
    <source>
        <dbReference type="RuleBase" id="RU364082"/>
    </source>
</evidence>
<evidence type="ECO:0000256" key="5">
    <source>
        <dbReference type="ARBA" id="ARBA00048200"/>
    </source>
</evidence>
<keyword evidence="6" id="KW-0560">Oxidoreductase</keyword>
<dbReference type="InterPro" id="IPR029903">
    <property type="entry name" value="RmlD-like-bd"/>
</dbReference>
<proteinExistence type="inferred from homology"/>
<evidence type="ECO:0000256" key="2">
    <source>
        <dbReference type="ARBA" id="ARBA00010944"/>
    </source>
</evidence>
<protein>
    <recommendedName>
        <fullName evidence="4 6">dTDP-4-dehydrorhamnose reductase</fullName>
        <ecNumber evidence="3 6">1.1.1.133</ecNumber>
    </recommendedName>
</protein>
<comment type="similarity">
    <text evidence="2 6">Belongs to the dTDP-4-dehydrorhamnose reductase family.</text>
</comment>
<dbReference type="EMBL" id="MQUC01000003">
    <property type="protein sequence ID" value="PRP67776.1"/>
    <property type="molecule type" value="Genomic_DNA"/>
</dbReference>
<evidence type="ECO:0000259" key="7">
    <source>
        <dbReference type="Pfam" id="PF04321"/>
    </source>
</evidence>
<gene>
    <name evidence="8" type="ORF">BST86_12075</name>
</gene>
<comment type="pathway">
    <text evidence="1 6">Carbohydrate biosynthesis; dTDP-L-rhamnose biosynthesis.</text>
</comment>
<name>A0A2S9WWL9_9FLAO</name>
<dbReference type="OrthoDB" id="9803892at2"/>
<evidence type="ECO:0000256" key="3">
    <source>
        <dbReference type="ARBA" id="ARBA00012929"/>
    </source>
</evidence>
<accession>A0A2S9WWL9</accession>
<dbReference type="Pfam" id="PF04321">
    <property type="entry name" value="RmlD_sub_bind"/>
    <property type="match status" value="1"/>
</dbReference>
<evidence type="ECO:0000313" key="8">
    <source>
        <dbReference type="EMBL" id="PRP67776.1"/>
    </source>
</evidence>
<keyword evidence="9" id="KW-1185">Reference proteome</keyword>
<evidence type="ECO:0000313" key="9">
    <source>
        <dbReference type="Proteomes" id="UP000239532"/>
    </source>
</evidence>
<dbReference type="GO" id="GO:0019305">
    <property type="term" value="P:dTDP-rhamnose biosynthetic process"/>
    <property type="evidence" value="ECO:0007669"/>
    <property type="project" value="UniProtKB-UniPathway"/>
</dbReference>
<dbReference type="Gene3D" id="3.90.25.10">
    <property type="entry name" value="UDP-galactose 4-epimerase, domain 1"/>
    <property type="match status" value="1"/>
</dbReference>
<comment type="caution">
    <text evidence="8">The sequence shown here is derived from an EMBL/GenBank/DDBJ whole genome shotgun (WGS) entry which is preliminary data.</text>
</comment>
<dbReference type="UniPathway" id="UPA00124"/>
<dbReference type="EC" id="1.1.1.133" evidence="3 6"/>
<dbReference type="PANTHER" id="PTHR10491">
    <property type="entry name" value="DTDP-4-DEHYDRORHAMNOSE REDUCTASE"/>
    <property type="match status" value="1"/>
</dbReference>
<dbReference type="Proteomes" id="UP000239532">
    <property type="component" value="Unassembled WGS sequence"/>
</dbReference>
<comment type="function">
    <text evidence="6">Catalyzes the reduction of dTDP-6-deoxy-L-lyxo-4-hexulose to yield dTDP-L-rhamnose.</text>
</comment>
<evidence type="ECO:0000256" key="4">
    <source>
        <dbReference type="ARBA" id="ARBA00017099"/>
    </source>
</evidence>
<dbReference type="Gene3D" id="3.40.50.720">
    <property type="entry name" value="NAD(P)-binding Rossmann-like Domain"/>
    <property type="match status" value="1"/>
</dbReference>
<dbReference type="PANTHER" id="PTHR10491:SF4">
    <property type="entry name" value="METHIONINE ADENOSYLTRANSFERASE 2 SUBUNIT BETA"/>
    <property type="match status" value="1"/>
</dbReference>
<dbReference type="CDD" id="cd05254">
    <property type="entry name" value="dTDP_HR_like_SDR_e"/>
    <property type="match status" value="1"/>
</dbReference>
<sequence length="277" mass="30988">MIIGAGGMLGISMVHELAGFDVVALEKEDLDITCYSKVRQQLLKHQPEYIINCAAYTAVDLAEREPEKAHKINGSAVGMLASLAKQINATIIHFSTDYVFDGKATEPYKPTDPVNPINVYGQSKLLGEILIKRSGAKHYIFRISWLYAPHGKNFFKWVLENDLEEMKVVDTQTGCPTSALDVASFVKHVIENDPKKHGTYHFSNEGSMTWYAFAKAIIKQAGLNNKITKTNKFSTLAKRPDYSTLDYSLIKKVFNYESPKACTALSNVFTQYKMLSS</sequence>
<comment type="catalytic activity">
    <reaction evidence="5">
        <text>dTDP-beta-L-rhamnose + NADP(+) = dTDP-4-dehydro-beta-L-rhamnose + NADPH + H(+)</text>
        <dbReference type="Rhea" id="RHEA:21796"/>
        <dbReference type="ChEBI" id="CHEBI:15378"/>
        <dbReference type="ChEBI" id="CHEBI:57510"/>
        <dbReference type="ChEBI" id="CHEBI:57783"/>
        <dbReference type="ChEBI" id="CHEBI:58349"/>
        <dbReference type="ChEBI" id="CHEBI:62830"/>
        <dbReference type="EC" id="1.1.1.133"/>
    </reaction>
</comment>
<reference evidence="8 9" key="1">
    <citation type="submission" date="2016-11" db="EMBL/GenBank/DDBJ databases">
        <title>Trade-off between light-utilization and light-protection in marine flavobacteria.</title>
        <authorList>
            <person name="Kumagai Y."/>
        </authorList>
    </citation>
    <scope>NUCLEOTIDE SEQUENCE [LARGE SCALE GENOMIC DNA]</scope>
    <source>
        <strain evidence="8 9">JCM 17109</strain>
    </source>
</reference>
<dbReference type="SUPFAM" id="SSF51735">
    <property type="entry name" value="NAD(P)-binding Rossmann-fold domains"/>
    <property type="match status" value="1"/>
</dbReference>
<keyword evidence="6" id="KW-0521">NADP</keyword>
<dbReference type="AlphaFoldDB" id="A0A2S9WWL9"/>
<dbReference type="InterPro" id="IPR036291">
    <property type="entry name" value="NAD(P)-bd_dom_sf"/>
</dbReference>
<feature type="domain" description="RmlD-like substrate binding" evidence="7">
    <location>
        <begin position="1"/>
        <end position="273"/>
    </location>
</feature>
<dbReference type="GO" id="GO:0008831">
    <property type="term" value="F:dTDP-4-dehydrorhamnose reductase activity"/>
    <property type="evidence" value="ECO:0007669"/>
    <property type="project" value="UniProtKB-EC"/>
</dbReference>